<name>A0AAD7D012_MYCRO</name>
<accession>A0AAD7D012</accession>
<dbReference type="Proteomes" id="UP001221757">
    <property type="component" value="Unassembled WGS sequence"/>
</dbReference>
<comment type="caution">
    <text evidence="1">The sequence shown here is derived from an EMBL/GenBank/DDBJ whole genome shotgun (WGS) entry which is preliminary data.</text>
</comment>
<organism evidence="1 2">
    <name type="scientific">Mycena rosella</name>
    <name type="common">Pink bonnet</name>
    <name type="synonym">Agaricus rosellus</name>
    <dbReference type="NCBI Taxonomy" id="1033263"/>
    <lineage>
        <taxon>Eukaryota</taxon>
        <taxon>Fungi</taxon>
        <taxon>Dikarya</taxon>
        <taxon>Basidiomycota</taxon>
        <taxon>Agaricomycotina</taxon>
        <taxon>Agaricomycetes</taxon>
        <taxon>Agaricomycetidae</taxon>
        <taxon>Agaricales</taxon>
        <taxon>Marasmiineae</taxon>
        <taxon>Mycenaceae</taxon>
        <taxon>Mycena</taxon>
    </lineage>
</organism>
<keyword evidence="2" id="KW-1185">Reference proteome</keyword>
<evidence type="ECO:0000313" key="2">
    <source>
        <dbReference type="Proteomes" id="UP001221757"/>
    </source>
</evidence>
<dbReference type="AlphaFoldDB" id="A0AAD7D012"/>
<proteinExistence type="predicted"/>
<dbReference type="EMBL" id="JARKIE010000173">
    <property type="protein sequence ID" value="KAJ7671744.1"/>
    <property type="molecule type" value="Genomic_DNA"/>
</dbReference>
<reference evidence="1" key="1">
    <citation type="submission" date="2023-03" db="EMBL/GenBank/DDBJ databases">
        <title>Massive genome expansion in bonnet fungi (Mycena s.s.) driven by repeated elements and novel gene families across ecological guilds.</title>
        <authorList>
            <consortium name="Lawrence Berkeley National Laboratory"/>
            <person name="Harder C.B."/>
            <person name="Miyauchi S."/>
            <person name="Viragh M."/>
            <person name="Kuo A."/>
            <person name="Thoen E."/>
            <person name="Andreopoulos B."/>
            <person name="Lu D."/>
            <person name="Skrede I."/>
            <person name="Drula E."/>
            <person name="Henrissat B."/>
            <person name="Morin E."/>
            <person name="Kohler A."/>
            <person name="Barry K."/>
            <person name="LaButti K."/>
            <person name="Morin E."/>
            <person name="Salamov A."/>
            <person name="Lipzen A."/>
            <person name="Mereny Z."/>
            <person name="Hegedus B."/>
            <person name="Baldrian P."/>
            <person name="Stursova M."/>
            <person name="Weitz H."/>
            <person name="Taylor A."/>
            <person name="Grigoriev I.V."/>
            <person name="Nagy L.G."/>
            <person name="Martin F."/>
            <person name="Kauserud H."/>
        </authorList>
    </citation>
    <scope>NUCLEOTIDE SEQUENCE</scope>
    <source>
        <strain evidence="1">CBHHK067</strain>
    </source>
</reference>
<sequence length="504" mass="57228">MQSPFRKYLGTNYVPTEEEADRIRAHLVAHEAALARLDVLIRNLVAHREQVKDYIRSHTALICHPRRLPLDLFQEIFQACLPTDRNATMRTTEAPLLLCRICSPWRTLALSMPRLWASLTVPANFGGHDGVVVDWLERSASIPLSISLACKWPNSVLEVSCQFSARWHKLDVSDIRVSDFLQVLAEVDAPLLTEVKMAFTDHTSDKTQVLSSKLLRSVKTITIHAARHNDLVPRAPFTWAHLTHLILDYKDNNSATGGLSVDTAYRLLRGCTHLVSVQFHLDLDPGQLQSAPSLSLPFLQSLSFMGHRFVSFNHVADLVERLDMPNLCHFQMPPSDTGSRRLMTHDSDIAFLAHLAERSPSISSIGIVPQTFTRDCLLNTLRRFPSLTSLRAICLWRSRDGANTIDLLHLLTPDPDTLATDVCLDLQELSIQTSLRFDDGIWMEFIDKRAHCGTKLRRLELEFKTDVSERIPDVQRLLYRDVDVSVKYSPTTFLRLANYIGNRW</sequence>
<gene>
    <name evidence="1" type="ORF">B0H17DRAFT_989256</name>
</gene>
<protein>
    <recommendedName>
        <fullName evidence="3">F-box domain-containing protein</fullName>
    </recommendedName>
</protein>
<evidence type="ECO:0000313" key="1">
    <source>
        <dbReference type="EMBL" id="KAJ7671744.1"/>
    </source>
</evidence>
<evidence type="ECO:0008006" key="3">
    <source>
        <dbReference type="Google" id="ProtNLM"/>
    </source>
</evidence>